<evidence type="ECO:0000313" key="6">
    <source>
        <dbReference type="Proteomes" id="UP000654075"/>
    </source>
</evidence>
<reference evidence="5" key="1">
    <citation type="submission" date="2021-02" db="EMBL/GenBank/DDBJ databases">
        <authorList>
            <person name="Dougan E. K."/>
            <person name="Rhodes N."/>
            <person name="Thang M."/>
            <person name="Chan C."/>
        </authorList>
    </citation>
    <scope>NUCLEOTIDE SEQUENCE</scope>
</reference>
<sequence length="378" mass="40782">MSQTSRPSRSRRPNRSGMAALRVTVTVTAGAAALLLGSAHWAGRVDRVSHGAPLAWSVMPPTGDAVSALSRSQALRAAGLAGFSSAALATSWVQPADASPVRGDTLKLNNGLAFPKASFGLQIYDDATAQKLTETAISVGFRNFFASVLANNQRGFAKGVAASGIDRKELFICGSVVSNRARNFEEAYQFTKRGCEENLRAFAVGGITYVDQMMLDYPAGSCESIRGQWKAFEEMLAAGQTKSLAVSNFSPEELDCILADKTATVPTVNQLPYSVGKFDSKAVEENRKRGIVVQAWSPLASVGKFGQRKMAVLKELGEKYGKSPVQVALRWIVDTGATFSTQTRKKEHFEEDLNVFDFQLTKDEVERISTTTEGGFIS</sequence>
<keyword evidence="2" id="KW-0521">NADP</keyword>
<evidence type="ECO:0000259" key="4">
    <source>
        <dbReference type="Pfam" id="PF00248"/>
    </source>
</evidence>
<dbReference type="EMBL" id="CAJNNV010005270">
    <property type="protein sequence ID" value="CAE8591870.1"/>
    <property type="molecule type" value="Genomic_DNA"/>
</dbReference>
<evidence type="ECO:0000256" key="3">
    <source>
        <dbReference type="ARBA" id="ARBA00023002"/>
    </source>
</evidence>
<dbReference type="OMA" id="QIYDDAT"/>
<dbReference type="AlphaFoldDB" id="A0A813DT55"/>
<evidence type="ECO:0000256" key="1">
    <source>
        <dbReference type="ARBA" id="ARBA00007905"/>
    </source>
</evidence>
<dbReference type="PANTHER" id="PTHR43827">
    <property type="entry name" value="2,5-DIKETO-D-GLUCONIC ACID REDUCTASE"/>
    <property type="match status" value="1"/>
</dbReference>
<feature type="domain" description="NADP-dependent oxidoreductase" evidence="4">
    <location>
        <begin position="123"/>
        <end position="369"/>
    </location>
</feature>
<dbReference type="Pfam" id="PF00248">
    <property type="entry name" value="Aldo_ket_red"/>
    <property type="match status" value="1"/>
</dbReference>
<dbReference type="OrthoDB" id="416253at2759"/>
<dbReference type="InterPro" id="IPR023210">
    <property type="entry name" value="NADP_OxRdtase_dom"/>
</dbReference>
<comment type="caution">
    <text evidence="5">The sequence shown here is derived from an EMBL/GenBank/DDBJ whole genome shotgun (WGS) entry which is preliminary data.</text>
</comment>
<dbReference type="Proteomes" id="UP000654075">
    <property type="component" value="Unassembled WGS sequence"/>
</dbReference>
<name>A0A813DT55_POLGL</name>
<proteinExistence type="inferred from homology"/>
<dbReference type="PRINTS" id="PR00069">
    <property type="entry name" value="ALDKETRDTASE"/>
</dbReference>
<dbReference type="CDD" id="cd19071">
    <property type="entry name" value="AKR_AKR1-5-like"/>
    <property type="match status" value="1"/>
</dbReference>
<dbReference type="PANTHER" id="PTHR43827:SF3">
    <property type="entry name" value="NADP-DEPENDENT OXIDOREDUCTASE DOMAIN-CONTAINING PROTEIN"/>
    <property type="match status" value="1"/>
</dbReference>
<protein>
    <recommendedName>
        <fullName evidence="4">NADP-dependent oxidoreductase domain-containing protein</fullName>
    </recommendedName>
</protein>
<organism evidence="5 6">
    <name type="scientific">Polarella glacialis</name>
    <name type="common">Dinoflagellate</name>
    <dbReference type="NCBI Taxonomy" id="89957"/>
    <lineage>
        <taxon>Eukaryota</taxon>
        <taxon>Sar</taxon>
        <taxon>Alveolata</taxon>
        <taxon>Dinophyceae</taxon>
        <taxon>Suessiales</taxon>
        <taxon>Suessiaceae</taxon>
        <taxon>Polarella</taxon>
    </lineage>
</organism>
<dbReference type="GO" id="GO:0016616">
    <property type="term" value="F:oxidoreductase activity, acting on the CH-OH group of donors, NAD or NADP as acceptor"/>
    <property type="evidence" value="ECO:0007669"/>
    <property type="project" value="UniProtKB-ARBA"/>
</dbReference>
<dbReference type="InterPro" id="IPR020471">
    <property type="entry name" value="AKR"/>
</dbReference>
<gene>
    <name evidence="5" type="ORF">PGLA1383_LOCUS10528</name>
</gene>
<accession>A0A813DT55</accession>
<dbReference type="Gene3D" id="3.20.20.100">
    <property type="entry name" value="NADP-dependent oxidoreductase domain"/>
    <property type="match status" value="1"/>
</dbReference>
<evidence type="ECO:0000256" key="2">
    <source>
        <dbReference type="ARBA" id="ARBA00022857"/>
    </source>
</evidence>
<keyword evidence="3" id="KW-0560">Oxidoreductase</keyword>
<dbReference type="InterPro" id="IPR036812">
    <property type="entry name" value="NAD(P)_OxRdtase_dom_sf"/>
</dbReference>
<comment type="similarity">
    <text evidence="1">Belongs to the aldo/keto reductase family.</text>
</comment>
<keyword evidence="6" id="KW-1185">Reference proteome</keyword>
<dbReference type="SUPFAM" id="SSF51430">
    <property type="entry name" value="NAD(P)-linked oxidoreductase"/>
    <property type="match status" value="1"/>
</dbReference>
<evidence type="ECO:0000313" key="5">
    <source>
        <dbReference type="EMBL" id="CAE8591870.1"/>
    </source>
</evidence>